<dbReference type="PANTHER" id="PTHR14957">
    <property type="entry name" value="UBIQUITIN-LIKE-CONJUGATING ENZYME ATG10"/>
    <property type="match status" value="1"/>
</dbReference>
<evidence type="ECO:0000313" key="7">
    <source>
        <dbReference type="EMBL" id="JAD10305.1"/>
    </source>
</evidence>
<dbReference type="InterPro" id="IPR007135">
    <property type="entry name" value="Atg3/Atg10"/>
</dbReference>
<organism evidence="7">
    <name type="scientific">Zeugodacus cucurbitae</name>
    <name type="common">Melon fruit fly</name>
    <name type="synonym">Bactrocera cucurbitae</name>
    <dbReference type="NCBI Taxonomy" id="28588"/>
    <lineage>
        <taxon>Eukaryota</taxon>
        <taxon>Metazoa</taxon>
        <taxon>Ecdysozoa</taxon>
        <taxon>Arthropoda</taxon>
        <taxon>Hexapoda</taxon>
        <taxon>Insecta</taxon>
        <taxon>Pterygota</taxon>
        <taxon>Neoptera</taxon>
        <taxon>Endopterygota</taxon>
        <taxon>Diptera</taxon>
        <taxon>Brachycera</taxon>
        <taxon>Muscomorpha</taxon>
        <taxon>Tephritoidea</taxon>
        <taxon>Tephritidae</taxon>
        <taxon>Zeugodacus</taxon>
        <taxon>Zeugodacus</taxon>
    </lineage>
</organism>
<keyword evidence="3" id="KW-0808">Transferase</keyword>
<name>A0A0A1XHC6_ZEUCU</name>
<gene>
    <name evidence="7" type="primary">ATG10</name>
    <name evidence="7" type="ORF">g.20763</name>
</gene>
<comment type="similarity">
    <text evidence="1">Belongs to the ATG10 family.</text>
</comment>
<dbReference type="GO" id="GO:0032446">
    <property type="term" value="P:protein modification by small protein conjugation"/>
    <property type="evidence" value="ECO:0007669"/>
    <property type="project" value="TreeGrafter"/>
</dbReference>
<evidence type="ECO:0000256" key="5">
    <source>
        <dbReference type="ARBA" id="ARBA00023006"/>
    </source>
</evidence>
<reference evidence="7" key="2">
    <citation type="journal article" date="2015" name="Gigascience">
        <title>Reconstructing a comprehensive transcriptome assembly of a white-pupal translocated strain of the pest fruit fly Bactrocera cucurbitae.</title>
        <authorList>
            <person name="Sim S.B."/>
            <person name="Calla B."/>
            <person name="Hall B."/>
            <person name="DeRego T."/>
            <person name="Geib S.M."/>
        </authorList>
    </citation>
    <scope>NUCLEOTIDE SEQUENCE</scope>
</reference>
<evidence type="ECO:0000256" key="2">
    <source>
        <dbReference type="ARBA" id="ARBA00021099"/>
    </source>
</evidence>
<reference evidence="7" key="1">
    <citation type="submission" date="2014-11" db="EMBL/GenBank/DDBJ databases">
        <authorList>
            <person name="Geib S."/>
        </authorList>
    </citation>
    <scope>NUCLEOTIDE SEQUENCE</scope>
</reference>
<evidence type="ECO:0000256" key="3">
    <source>
        <dbReference type="ARBA" id="ARBA00022679"/>
    </source>
</evidence>
<proteinExistence type="inferred from homology"/>
<dbReference type="AlphaFoldDB" id="A0A0A1XHC6"/>
<dbReference type="GO" id="GO:0000422">
    <property type="term" value="P:autophagy of mitochondrion"/>
    <property type="evidence" value="ECO:0007669"/>
    <property type="project" value="TreeGrafter"/>
</dbReference>
<keyword evidence="5" id="KW-0072">Autophagy</keyword>
<accession>A0A0A1XHC6</accession>
<dbReference type="EMBL" id="GBXI01003987">
    <property type="protein sequence ID" value="JAD10305.1"/>
    <property type="molecule type" value="Transcribed_RNA"/>
</dbReference>
<dbReference type="PANTHER" id="PTHR14957:SF1">
    <property type="entry name" value="UBIQUITIN-LIKE-CONJUGATING ENZYME ATG10"/>
    <property type="match status" value="1"/>
</dbReference>
<evidence type="ECO:0000256" key="4">
    <source>
        <dbReference type="ARBA" id="ARBA00022786"/>
    </source>
</evidence>
<protein>
    <recommendedName>
        <fullName evidence="2">Ubiquitin-like-conjugating enzyme ATG10</fullName>
    </recommendedName>
    <alternativeName>
        <fullName evidence="6">Autophagy-related protein 10</fullName>
    </alternativeName>
</protein>
<dbReference type="Pfam" id="PF03987">
    <property type="entry name" value="Autophagy_act_C"/>
    <property type="match status" value="1"/>
</dbReference>
<dbReference type="GO" id="GO:0000045">
    <property type="term" value="P:autophagosome assembly"/>
    <property type="evidence" value="ECO:0007669"/>
    <property type="project" value="TreeGrafter"/>
</dbReference>
<dbReference type="GO" id="GO:0061651">
    <property type="term" value="F:Atg12 conjugating enzyme activity"/>
    <property type="evidence" value="ECO:0007669"/>
    <property type="project" value="TreeGrafter"/>
</dbReference>
<dbReference type="GO" id="GO:0005829">
    <property type="term" value="C:cytosol"/>
    <property type="evidence" value="ECO:0007669"/>
    <property type="project" value="TreeGrafter"/>
</dbReference>
<dbReference type="Gene3D" id="3.30.1460.50">
    <property type="match status" value="1"/>
</dbReference>
<keyword evidence="4" id="KW-0833">Ubl conjugation pathway</keyword>
<evidence type="ECO:0000256" key="6">
    <source>
        <dbReference type="ARBA" id="ARBA00029833"/>
    </source>
</evidence>
<evidence type="ECO:0000256" key="1">
    <source>
        <dbReference type="ARBA" id="ARBA00005696"/>
    </source>
</evidence>
<sequence>MSIVTLSWEEFLQEATEFQKISDSLGDTWTLCKKDEQEGNAYLIYEQKIINTVDQKSDCDALEETNDCIVHEIAALPTPSNDLLKIEYHIIYSISYQVPVMYFRIYRSDGSMLCIEDAWRIFRSYSSNTSNTNSVDATAQRTVADMLSIMTQLDHPVLGKPYIAIHPCRTAELLAQAGSSRNRILTFISLMGPYVQLNLRNEYGKEYSDS</sequence>